<protein>
    <submittedName>
        <fullName evidence="3">Fibronectin type III domain-containing protein</fullName>
    </submittedName>
</protein>
<gene>
    <name evidence="3" type="ORF">P4I72_06380</name>
</gene>
<dbReference type="SMART" id="SM00060">
    <property type="entry name" value="FN3"/>
    <property type="match status" value="2"/>
</dbReference>
<keyword evidence="4" id="KW-1185">Reference proteome</keyword>
<comment type="caution">
    <text evidence="3">The sequence shown here is derived from an EMBL/GenBank/DDBJ whole genome shotgun (WGS) entry which is preliminary data.</text>
</comment>
<reference evidence="3 4" key="1">
    <citation type="submission" date="2023-03" db="EMBL/GenBank/DDBJ databases">
        <title>Bacillus Genome Sequencing.</title>
        <authorList>
            <person name="Dunlap C."/>
        </authorList>
    </citation>
    <scope>NUCLEOTIDE SEQUENCE [LARGE SCALE GENOMIC DNA]</scope>
    <source>
        <strain evidence="3 4">BD-533</strain>
    </source>
</reference>
<dbReference type="SUPFAM" id="SSF50985">
    <property type="entry name" value="RCC1/BLIP-II"/>
    <property type="match status" value="1"/>
</dbReference>
<dbReference type="EMBL" id="JARLKY010000012">
    <property type="protein sequence ID" value="MEC0226742.1"/>
    <property type="molecule type" value="Genomic_DNA"/>
</dbReference>
<dbReference type="Proteomes" id="UP001338137">
    <property type="component" value="Unassembled WGS sequence"/>
</dbReference>
<dbReference type="Gene3D" id="2.60.40.10">
    <property type="entry name" value="Immunoglobulins"/>
    <property type="match status" value="2"/>
</dbReference>
<organism evidence="3 4">
    <name type="scientific">Paenibacillus alba</name>
    <dbReference type="NCBI Taxonomy" id="1197127"/>
    <lineage>
        <taxon>Bacteria</taxon>
        <taxon>Bacillati</taxon>
        <taxon>Bacillota</taxon>
        <taxon>Bacilli</taxon>
        <taxon>Bacillales</taxon>
        <taxon>Paenibacillaceae</taxon>
        <taxon>Paenibacillus</taxon>
    </lineage>
</organism>
<feature type="domain" description="Fibronectin type-III" evidence="2">
    <location>
        <begin position="147"/>
        <end position="236"/>
    </location>
</feature>
<accession>A0ABU6FXV4</accession>
<evidence type="ECO:0000313" key="4">
    <source>
        <dbReference type="Proteomes" id="UP001338137"/>
    </source>
</evidence>
<dbReference type="InterPro" id="IPR051625">
    <property type="entry name" value="Signaling_Regulatory_Domain"/>
</dbReference>
<dbReference type="RefSeq" id="WP_326071149.1">
    <property type="nucleotide sequence ID" value="NZ_JARLKY010000012.1"/>
</dbReference>
<dbReference type="PROSITE" id="PS00626">
    <property type="entry name" value="RCC1_2"/>
    <property type="match status" value="2"/>
</dbReference>
<dbReference type="InterPro" id="IPR009091">
    <property type="entry name" value="RCC1/BLIP-II"/>
</dbReference>
<dbReference type="InterPro" id="IPR036116">
    <property type="entry name" value="FN3_sf"/>
</dbReference>
<dbReference type="PROSITE" id="PS50012">
    <property type="entry name" value="RCC1_3"/>
    <property type="match status" value="7"/>
</dbReference>
<name>A0ABU6FXV4_9BACL</name>
<dbReference type="PRINTS" id="PR00633">
    <property type="entry name" value="RCCNDNSATION"/>
</dbReference>
<dbReference type="InterPro" id="IPR013783">
    <property type="entry name" value="Ig-like_fold"/>
</dbReference>
<dbReference type="Gene3D" id="2.130.10.30">
    <property type="entry name" value="Regulator of chromosome condensation 1/beta-lactamase-inhibitor protein II"/>
    <property type="match status" value="2"/>
</dbReference>
<feature type="domain" description="Fibronectin type-III" evidence="2">
    <location>
        <begin position="46"/>
        <end position="142"/>
    </location>
</feature>
<evidence type="ECO:0000259" key="2">
    <source>
        <dbReference type="PROSITE" id="PS50853"/>
    </source>
</evidence>
<dbReference type="PANTHER" id="PTHR22872">
    <property type="entry name" value="BTK-BINDING PROTEIN-RELATED"/>
    <property type="match status" value="1"/>
</dbReference>
<dbReference type="Pfam" id="PF00041">
    <property type="entry name" value="fn3"/>
    <property type="match status" value="1"/>
</dbReference>
<dbReference type="CDD" id="cd00063">
    <property type="entry name" value="FN3"/>
    <property type="match status" value="1"/>
</dbReference>
<keyword evidence="1" id="KW-0677">Repeat</keyword>
<dbReference type="InterPro" id="IPR058923">
    <property type="entry name" value="RCC1-like_dom"/>
</dbReference>
<dbReference type="InterPro" id="IPR003961">
    <property type="entry name" value="FN3_dom"/>
</dbReference>
<dbReference type="SUPFAM" id="SSF49265">
    <property type="entry name" value="Fibronectin type III"/>
    <property type="match status" value="1"/>
</dbReference>
<evidence type="ECO:0000256" key="1">
    <source>
        <dbReference type="ARBA" id="ARBA00022737"/>
    </source>
</evidence>
<sequence>MARNLIPVGKKCLIIVLALILQTVSPFIAASYAEGVYSEGHDLVEAPDHLAVSSTTSTSISLTWSAVAGSSDADVSYQVKMVDTVGSSVYENVYSFNAAGFTHYTVKGLNAEQRYTFTVQAMNAWGPVSMPSSPIMASTLPVVTLETPSTPELRLTHRASDSIGLGWTPSVDNVGVTAYAIYKDAALVTEVTYGTTAFTVQGLLAGQHYTFTVQAKDKLGNVSKMSNELKVTTLTEGKTSSTMSMGSGNAFHTLAVQPDGSVWAWGNNDKGQLGDNKVIYRQKPIQIMGLPTISAVSVGQDHSLALAKDGSVWAWGGNNAGQLGNGTLDPTVVPARVPGLTNVVAVQAGEQHSLALLADGTVWAWGLNVYGQLGDGSTENRALPVQVAGLNSIAAISAGAFHNLAINHDGEVFSWGFNAYGQLGDNTTTNRLSPVHVAELRDVTSVSAGFYHSMAVKNDGTVWSWGTNVKGLLGDGTSTDRFTPIQTANLSSVVRVSAGALHSMALKDDGTVWTWGANNAGQLGVNSESSIPSELAISGRIAFISAGFMSSSAVSEEGNFLTWGYNGYGQLGDDTQTDAATPVSIQLKETSK</sequence>
<evidence type="ECO:0000313" key="3">
    <source>
        <dbReference type="EMBL" id="MEC0226742.1"/>
    </source>
</evidence>
<dbReference type="PROSITE" id="PS50853">
    <property type="entry name" value="FN3"/>
    <property type="match status" value="2"/>
</dbReference>
<proteinExistence type="predicted"/>
<dbReference type="InterPro" id="IPR000408">
    <property type="entry name" value="Reg_chr_condens"/>
</dbReference>
<dbReference type="Pfam" id="PF13540">
    <property type="entry name" value="RCC1_2"/>
    <property type="match status" value="1"/>
</dbReference>
<dbReference type="Pfam" id="PF25390">
    <property type="entry name" value="WD40_RLD"/>
    <property type="match status" value="1"/>
</dbReference>